<evidence type="ECO:0000256" key="4">
    <source>
        <dbReference type="ARBA" id="ARBA00022692"/>
    </source>
</evidence>
<sequence>MWITNVVLKYPDGGPVPDTATYIQKLEREREARERGEAKDNRPYFLKYWMYIVLAFIFVVISSAINPEAAGASGGSVQRQ</sequence>
<comment type="similarity">
    <text evidence="2">Belongs to the EMC10 family.</text>
</comment>
<keyword evidence="6" id="KW-0256">Endoplasmic reticulum</keyword>
<dbReference type="OrthoDB" id="1894652at2759"/>
<proteinExistence type="inferred from homology"/>
<evidence type="ECO:0000256" key="7">
    <source>
        <dbReference type="ARBA" id="ARBA00022989"/>
    </source>
</evidence>
<comment type="subcellular location">
    <subcellularLocation>
        <location evidence="1">Endoplasmic reticulum membrane</location>
        <topology evidence="1">Single-pass type I membrane protein</topology>
    </subcellularLocation>
</comment>
<dbReference type="EMBL" id="KQ434829">
    <property type="protein sequence ID" value="KZC07706.1"/>
    <property type="molecule type" value="Genomic_DNA"/>
</dbReference>
<protein>
    <recommendedName>
        <fullName evidence="3">ER membrane protein complex subunit 10</fullName>
    </recommendedName>
</protein>
<name>A0A154P6Y7_DUFNO</name>
<keyword evidence="8 9" id="KW-0472">Membrane</keyword>
<dbReference type="AlphaFoldDB" id="A0A154P6Y7"/>
<evidence type="ECO:0000256" key="3">
    <source>
        <dbReference type="ARBA" id="ARBA00020105"/>
    </source>
</evidence>
<feature type="transmembrane region" description="Helical" evidence="9">
    <location>
        <begin position="48"/>
        <end position="65"/>
    </location>
</feature>
<evidence type="ECO:0000256" key="2">
    <source>
        <dbReference type="ARBA" id="ARBA00007695"/>
    </source>
</evidence>
<keyword evidence="11" id="KW-1185">Reference proteome</keyword>
<evidence type="ECO:0000313" key="11">
    <source>
        <dbReference type="Proteomes" id="UP000076502"/>
    </source>
</evidence>
<keyword evidence="7 9" id="KW-1133">Transmembrane helix</keyword>
<reference evidence="10 11" key="1">
    <citation type="submission" date="2015-07" db="EMBL/GenBank/DDBJ databases">
        <title>The genome of Dufourea novaeangliae.</title>
        <authorList>
            <person name="Pan H."/>
            <person name="Kapheim K."/>
        </authorList>
    </citation>
    <scope>NUCLEOTIDE SEQUENCE [LARGE SCALE GENOMIC DNA]</scope>
    <source>
        <strain evidence="10">0120121106</strain>
        <tissue evidence="10">Whole body</tissue>
    </source>
</reference>
<evidence type="ECO:0000256" key="8">
    <source>
        <dbReference type="ARBA" id="ARBA00023136"/>
    </source>
</evidence>
<dbReference type="Pfam" id="PF21203">
    <property type="entry name" value="ECM10"/>
    <property type="match status" value="1"/>
</dbReference>
<evidence type="ECO:0000313" key="10">
    <source>
        <dbReference type="EMBL" id="KZC07706.1"/>
    </source>
</evidence>
<keyword evidence="4 9" id="KW-0812">Transmembrane</keyword>
<dbReference type="PANTHER" id="PTHR21397:SF4">
    <property type="entry name" value="ER MEMBRANE PROTEIN COMPLEX SUBUNIT 10"/>
    <property type="match status" value="1"/>
</dbReference>
<dbReference type="PANTHER" id="PTHR21397">
    <property type="entry name" value="CHROMATIN COMPLEXES SUBUNIT BAP18-RELATED"/>
    <property type="match status" value="1"/>
</dbReference>
<evidence type="ECO:0000256" key="1">
    <source>
        <dbReference type="ARBA" id="ARBA00004115"/>
    </source>
</evidence>
<dbReference type="STRING" id="178035.A0A154P6Y7"/>
<accession>A0A154P6Y7</accession>
<dbReference type="Proteomes" id="UP000076502">
    <property type="component" value="Unassembled WGS sequence"/>
</dbReference>
<evidence type="ECO:0000256" key="5">
    <source>
        <dbReference type="ARBA" id="ARBA00022729"/>
    </source>
</evidence>
<gene>
    <name evidence="10" type="ORF">WN55_08026</name>
</gene>
<organism evidence="10 11">
    <name type="scientific">Dufourea novaeangliae</name>
    <name type="common">Sweat bee</name>
    <dbReference type="NCBI Taxonomy" id="178035"/>
    <lineage>
        <taxon>Eukaryota</taxon>
        <taxon>Metazoa</taxon>
        <taxon>Ecdysozoa</taxon>
        <taxon>Arthropoda</taxon>
        <taxon>Hexapoda</taxon>
        <taxon>Insecta</taxon>
        <taxon>Pterygota</taxon>
        <taxon>Neoptera</taxon>
        <taxon>Endopterygota</taxon>
        <taxon>Hymenoptera</taxon>
        <taxon>Apocrita</taxon>
        <taxon>Aculeata</taxon>
        <taxon>Apoidea</taxon>
        <taxon>Anthophila</taxon>
        <taxon>Halictidae</taxon>
        <taxon>Rophitinae</taxon>
        <taxon>Dufourea</taxon>
    </lineage>
</organism>
<keyword evidence="5" id="KW-0732">Signal</keyword>
<dbReference type="GO" id="GO:0072546">
    <property type="term" value="C:EMC complex"/>
    <property type="evidence" value="ECO:0007669"/>
    <property type="project" value="TreeGrafter"/>
</dbReference>
<evidence type="ECO:0000256" key="6">
    <source>
        <dbReference type="ARBA" id="ARBA00022824"/>
    </source>
</evidence>
<evidence type="ECO:0000256" key="9">
    <source>
        <dbReference type="SAM" id="Phobius"/>
    </source>
</evidence>